<evidence type="ECO:0000313" key="4">
    <source>
        <dbReference type="EMBL" id="MBD8878796.1"/>
    </source>
</evidence>
<dbReference type="Pfam" id="PF00583">
    <property type="entry name" value="Acetyltransf_1"/>
    <property type="match status" value="1"/>
</dbReference>
<dbReference type="PANTHER" id="PTHR43877">
    <property type="entry name" value="AMINOALKYLPHOSPHONATE N-ACETYLTRANSFERASE-RELATED-RELATED"/>
    <property type="match status" value="1"/>
</dbReference>
<dbReference type="InterPro" id="IPR050832">
    <property type="entry name" value="Bact_Acetyltransf"/>
</dbReference>
<sequence>MRPTMSDETTRLEIRPAVSQDYEVLRDLFTHLIPNDLAMTDDRGRAALNGMLSHPGLTTLIGFHDGVAAATCTLIVIPNFTRGGAPYAVIENVVTRKDYRGKGLGEQLLRHAQDLAWASGCYKVMLLTGADNHGAQRFYEKVGFKQSKTGYQIRAPGYPKRAMKE</sequence>
<accession>A0ABR9CHT9</accession>
<dbReference type="Gene3D" id="3.40.630.30">
    <property type="match status" value="1"/>
</dbReference>
<proteinExistence type="predicted"/>
<organism evidence="4 5">
    <name type="scientific">Roseibium polysiphoniae</name>
    <dbReference type="NCBI Taxonomy" id="2571221"/>
    <lineage>
        <taxon>Bacteria</taxon>
        <taxon>Pseudomonadati</taxon>
        <taxon>Pseudomonadota</taxon>
        <taxon>Alphaproteobacteria</taxon>
        <taxon>Hyphomicrobiales</taxon>
        <taxon>Stappiaceae</taxon>
        <taxon>Roseibium</taxon>
    </lineage>
</organism>
<dbReference type="PROSITE" id="PS51186">
    <property type="entry name" value="GNAT"/>
    <property type="match status" value="1"/>
</dbReference>
<dbReference type="EMBL" id="JACYXJ010000008">
    <property type="protein sequence ID" value="MBD8878796.1"/>
    <property type="molecule type" value="Genomic_DNA"/>
</dbReference>
<evidence type="ECO:0000256" key="2">
    <source>
        <dbReference type="ARBA" id="ARBA00023315"/>
    </source>
</evidence>
<dbReference type="SUPFAM" id="SSF55729">
    <property type="entry name" value="Acyl-CoA N-acyltransferases (Nat)"/>
    <property type="match status" value="1"/>
</dbReference>
<dbReference type="InterPro" id="IPR016181">
    <property type="entry name" value="Acyl_CoA_acyltransferase"/>
</dbReference>
<evidence type="ECO:0000256" key="1">
    <source>
        <dbReference type="ARBA" id="ARBA00022679"/>
    </source>
</evidence>
<reference evidence="4 5" key="1">
    <citation type="submission" date="2020-09" db="EMBL/GenBank/DDBJ databases">
        <title>The genome sequence of type strain Labrenzia polysiphoniae KACC 19711.</title>
        <authorList>
            <person name="Liu Y."/>
        </authorList>
    </citation>
    <scope>NUCLEOTIDE SEQUENCE [LARGE SCALE GENOMIC DNA]</scope>
    <source>
        <strain evidence="4 5">KACC 19711</strain>
    </source>
</reference>
<keyword evidence="2" id="KW-0012">Acyltransferase</keyword>
<dbReference type="InterPro" id="IPR000182">
    <property type="entry name" value="GNAT_dom"/>
</dbReference>
<protein>
    <submittedName>
        <fullName evidence="4">GNAT family N-acetyltransferase</fullName>
    </submittedName>
</protein>
<dbReference type="Proteomes" id="UP000615687">
    <property type="component" value="Unassembled WGS sequence"/>
</dbReference>
<dbReference type="PANTHER" id="PTHR43877:SF1">
    <property type="entry name" value="ACETYLTRANSFERASE"/>
    <property type="match status" value="1"/>
</dbReference>
<evidence type="ECO:0000259" key="3">
    <source>
        <dbReference type="PROSITE" id="PS51186"/>
    </source>
</evidence>
<feature type="domain" description="N-acetyltransferase" evidence="3">
    <location>
        <begin position="12"/>
        <end position="165"/>
    </location>
</feature>
<evidence type="ECO:0000313" key="5">
    <source>
        <dbReference type="Proteomes" id="UP000615687"/>
    </source>
</evidence>
<gene>
    <name evidence="4" type="ORF">IG617_21070</name>
</gene>
<dbReference type="CDD" id="cd04301">
    <property type="entry name" value="NAT_SF"/>
    <property type="match status" value="1"/>
</dbReference>
<keyword evidence="1" id="KW-0808">Transferase</keyword>
<keyword evidence="5" id="KW-1185">Reference proteome</keyword>
<comment type="caution">
    <text evidence="4">The sequence shown here is derived from an EMBL/GenBank/DDBJ whole genome shotgun (WGS) entry which is preliminary data.</text>
</comment>
<name>A0ABR9CHT9_9HYPH</name>